<dbReference type="GO" id="GO:0043856">
    <property type="term" value="F:anti-sigma factor antagonist activity"/>
    <property type="evidence" value="ECO:0007669"/>
    <property type="project" value="InterPro"/>
</dbReference>
<reference evidence="4" key="2">
    <citation type="journal article" date="2022" name="Microbiol. Resour. Announc.">
        <title>Metagenome Sequencing to Explore Phylogenomics of Terrestrial Cyanobacteria.</title>
        <authorList>
            <person name="Ward R.D."/>
            <person name="Stajich J.E."/>
            <person name="Johansen J.R."/>
            <person name="Huntemann M."/>
            <person name="Clum A."/>
            <person name="Foster B."/>
            <person name="Foster B."/>
            <person name="Roux S."/>
            <person name="Palaniappan K."/>
            <person name="Varghese N."/>
            <person name="Mukherjee S."/>
            <person name="Reddy T.B.K."/>
            <person name="Daum C."/>
            <person name="Copeland A."/>
            <person name="Chen I.A."/>
            <person name="Ivanova N.N."/>
            <person name="Kyrpides N.C."/>
            <person name="Shapiro N."/>
            <person name="Eloe-Fadrosh E.A."/>
            <person name="Pietrasiak N."/>
        </authorList>
    </citation>
    <scope>NUCLEOTIDE SEQUENCE</scope>
    <source>
        <strain evidence="4">CPER-KK1</strain>
    </source>
</reference>
<dbReference type="InterPro" id="IPR002645">
    <property type="entry name" value="STAS_dom"/>
</dbReference>
<evidence type="ECO:0000256" key="1">
    <source>
        <dbReference type="ARBA" id="ARBA00009013"/>
    </source>
</evidence>
<dbReference type="SUPFAM" id="SSF52091">
    <property type="entry name" value="SpoIIaa-like"/>
    <property type="match status" value="1"/>
</dbReference>
<evidence type="ECO:0000313" key="5">
    <source>
        <dbReference type="Proteomes" id="UP000753908"/>
    </source>
</evidence>
<protein>
    <recommendedName>
        <fullName evidence="2">Anti-sigma factor antagonist</fullName>
    </recommendedName>
</protein>
<name>A0A951PIS2_9CYAN</name>
<sequence length="108" mass="11951">MLPLTKVVQPTGILDSIKVEQLRQEINDLVETKPTIILIDLQNVTFINSAGLGGLVAVFKTVRATGGKLFLCSINDQLKQVLELSKTNKIFRVFANQDEFYSQITAGE</sequence>
<dbReference type="AlphaFoldDB" id="A0A951PIS2"/>
<dbReference type="Pfam" id="PF01740">
    <property type="entry name" value="STAS"/>
    <property type="match status" value="1"/>
</dbReference>
<accession>A0A951PIS2</accession>
<evidence type="ECO:0000256" key="2">
    <source>
        <dbReference type="RuleBase" id="RU003749"/>
    </source>
</evidence>
<dbReference type="CDD" id="cd07043">
    <property type="entry name" value="STAS_anti-anti-sigma_factors"/>
    <property type="match status" value="1"/>
</dbReference>
<comment type="caution">
    <text evidence="4">The sequence shown here is derived from an EMBL/GenBank/DDBJ whole genome shotgun (WGS) entry which is preliminary data.</text>
</comment>
<proteinExistence type="inferred from homology"/>
<evidence type="ECO:0000259" key="3">
    <source>
        <dbReference type="PROSITE" id="PS50801"/>
    </source>
</evidence>
<dbReference type="Proteomes" id="UP000753908">
    <property type="component" value="Unassembled WGS sequence"/>
</dbReference>
<dbReference type="PANTHER" id="PTHR33495">
    <property type="entry name" value="ANTI-SIGMA FACTOR ANTAGONIST TM_1081-RELATED-RELATED"/>
    <property type="match status" value="1"/>
</dbReference>
<dbReference type="InterPro" id="IPR003658">
    <property type="entry name" value="Anti-sigma_ant"/>
</dbReference>
<gene>
    <name evidence="4" type="ORF">KME25_02805</name>
</gene>
<dbReference type="Gene3D" id="3.30.750.24">
    <property type="entry name" value="STAS domain"/>
    <property type="match status" value="1"/>
</dbReference>
<feature type="domain" description="STAS" evidence="3">
    <location>
        <begin position="1"/>
        <end position="104"/>
    </location>
</feature>
<evidence type="ECO:0000313" key="4">
    <source>
        <dbReference type="EMBL" id="MBW4543368.1"/>
    </source>
</evidence>
<dbReference type="InterPro" id="IPR036513">
    <property type="entry name" value="STAS_dom_sf"/>
</dbReference>
<comment type="similarity">
    <text evidence="1 2">Belongs to the anti-sigma-factor antagonist family.</text>
</comment>
<dbReference type="EMBL" id="JAHHIF010000003">
    <property type="protein sequence ID" value="MBW4543368.1"/>
    <property type="molecule type" value="Genomic_DNA"/>
</dbReference>
<dbReference type="PANTHER" id="PTHR33495:SF2">
    <property type="entry name" value="ANTI-SIGMA FACTOR ANTAGONIST TM_1081-RELATED"/>
    <property type="match status" value="1"/>
</dbReference>
<dbReference type="NCBIfam" id="TIGR00377">
    <property type="entry name" value="ant_ant_sig"/>
    <property type="match status" value="1"/>
</dbReference>
<organism evidence="4 5">
    <name type="scientific">Symplocastrum torsivum CPER-KK1</name>
    <dbReference type="NCBI Taxonomy" id="450513"/>
    <lineage>
        <taxon>Bacteria</taxon>
        <taxon>Bacillati</taxon>
        <taxon>Cyanobacteriota</taxon>
        <taxon>Cyanophyceae</taxon>
        <taxon>Oscillatoriophycideae</taxon>
        <taxon>Oscillatoriales</taxon>
        <taxon>Microcoleaceae</taxon>
        <taxon>Symplocastrum</taxon>
    </lineage>
</organism>
<reference evidence="4" key="1">
    <citation type="submission" date="2021-05" db="EMBL/GenBank/DDBJ databases">
        <authorList>
            <person name="Pietrasiak N."/>
            <person name="Ward R."/>
            <person name="Stajich J.E."/>
            <person name="Kurbessoian T."/>
        </authorList>
    </citation>
    <scope>NUCLEOTIDE SEQUENCE</scope>
    <source>
        <strain evidence="4">CPER-KK1</strain>
    </source>
</reference>
<dbReference type="PROSITE" id="PS50801">
    <property type="entry name" value="STAS"/>
    <property type="match status" value="1"/>
</dbReference>